<protein>
    <submittedName>
        <fullName evidence="1">Putative 5'-3' exonuclease</fullName>
    </submittedName>
</protein>
<dbReference type="Proteomes" id="UP000225023">
    <property type="component" value="Segment"/>
</dbReference>
<keyword evidence="1" id="KW-0378">Hydrolase</keyword>
<dbReference type="EMBL" id="KX660669">
    <property type="protein sequence ID" value="APL99483.1"/>
    <property type="molecule type" value="Genomic_DNA"/>
</dbReference>
<proteinExistence type="predicted"/>
<keyword evidence="2" id="KW-1185">Reference proteome</keyword>
<sequence length="324" mass="36518">MLGLDQAAIAAMAQADPLIGNVVPMVPGRTVHIDGDYLAYYGSGKETTSPEEARINTLNIIDRAKYRSGSEFATVHLTMPGSDKAGRYLIATVKEYQAQRGGGHPKNWEFLRTVLENYSGDAFRVVKWVDREADDGISLALAKSNGSDAVYAKDKDMQMLWGWHLDWSDTTILTHVPNWAYDVKDKNGLQFGLKWFWLQMLQGDSADNIPGLEKCVNSKGKAVLCGEKTAEKILADVHSHTFAFVKVADEYAKYYEDLWPERFVEQAALLWLRKDPQAHVFDFLRYLPDNQQEWGEVAEAAYRLHKRVEEQRAALDALTNQGEA</sequence>
<evidence type="ECO:0000313" key="2">
    <source>
        <dbReference type="Proteomes" id="UP000225023"/>
    </source>
</evidence>
<gene>
    <name evidence="1" type="ORF">BB738_0250</name>
</gene>
<dbReference type="GO" id="GO:0004527">
    <property type="term" value="F:exonuclease activity"/>
    <property type="evidence" value="ECO:0007669"/>
    <property type="project" value="UniProtKB-KW"/>
</dbReference>
<reference evidence="2" key="1">
    <citation type="journal article" date="2017" name="Genes (Basel)">
        <title>Genome Analysis of a Novel Broad Host Range Proteobacteria Phage Isolated from a Bioreactor Treating Industrial Wastewater.</title>
        <authorList>
            <person name="de Leeuw M."/>
            <person name="Baron M."/>
            <person name="Brenner A."/>
            <person name="Kushmaro A."/>
        </authorList>
    </citation>
    <scope>NUCLEOTIDE SEQUENCE [LARGE SCALE GENOMIC DNA]</scope>
</reference>
<keyword evidence="1" id="KW-0269">Exonuclease</keyword>
<keyword evidence="1" id="KW-0540">Nuclease</keyword>
<accession>A0A1L5C050</accession>
<organism evidence="1 2">
    <name type="scientific">Aquamicrobium phage P14</name>
    <dbReference type="NCBI Taxonomy" id="1927013"/>
    <lineage>
        <taxon>Viruses</taxon>
        <taxon>Duplodnaviria</taxon>
        <taxon>Heunggongvirae</taxon>
        <taxon>Uroviricota</taxon>
        <taxon>Caudoviricetes</taxon>
        <taxon>Autographivirales</taxon>
        <taxon>Autonotataviridae</taxon>
        <taxon>Aqualcavirus</taxon>
        <taxon>Aqualcavirus P14</taxon>
    </lineage>
</organism>
<dbReference type="SUPFAM" id="SSF47807">
    <property type="entry name" value="5' to 3' exonuclease, C-terminal subdomain"/>
    <property type="match status" value="1"/>
</dbReference>
<name>A0A1L5C050_9CAUD</name>
<dbReference type="OrthoDB" id="6588at10239"/>
<dbReference type="InterPro" id="IPR036279">
    <property type="entry name" value="5-3_exonuclease_C_sf"/>
</dbReference>
<evidence type="ECO:0000313" key="1">
    <source>
        <dbReference type="EMBL" id="APL99483.1"/>
    </source>
</evidence>